<dbReference type="Proteomes" id="UP000543030">
    <property type="component" value="Unassembled WGS sequence"/>
</dbReference>
<sequence length="68" mass="7585">MTGGYIPHPLLSRTEFSSFVTDYLVFGNADFERIDSVMGKPLALRAALAKYTRRGVDLSQYFPATPAR</sequence>
<keyword evidence="2" id="KW-1185">Reference proteome</keyword>
<evidence type="ECO:0000313" key="1">
    <source>
        <dbReference type="EMBL" id="MBB5191195.1"/>
    </source>
</evidence>
<dbReference type="AlphaFoldDB" id="A0A840RCX4"/>
<gene>
    <name evidence="1" type="ORF">HNQ50_001918</name>
</gene>
<dbReference type="EMBL" id="JACHHN010000003">
    <property type="protein sequence ID" value="MBB5191195.1"/>
    <property type="molecule type" value="Genomic_DNA"/>
</dbReference>
<evidence type="ECO:0000313" key="2">
    <source>
        <dbReference type="Proteomes" id="UP000543030"/>
    </source>
</evidence>
<comment type="caution">
    <text evidence="1">The sequence shown here is derived from an EMBL/GenBank/DDBJ whole genome shotgun (WGS) entry which is preliminary data.</text>
</comment>
<proteinExistence type="predicted"/>
<name>A0A840RCX4_9NEIS</name>
<protein>
    <submittedName>
        <fullName evidence="1">Capsid portal protein</fullName>
    </submittedName>
</protein>
<dbReference type="RefSeq" id="WP_184099867.1">
    <property type="nucleotide sequence ID" value="NZ_JACHHN010000003.1"/>
</dbReference>
<accession>A0A840RCX4</accession>
<organism evidence="1 2">
    <name type="scientific">Silvimonas terrae</name>
    <dbReference type="NCBI Taxonomy" id="300266"/>
    <lineage>
        <taxon>Bacteria</taxon>
        <taxon>Pseudomonadati</taxon>
        <taxon>Pseudomonadota</taxon>
        <taxon>Betaproteobacteria</taxon>
        <taxon>Neisseriales</taxon>
        <taxon>Chitinibacteraceae</taxon>
        <taxon>Silvimonas</taxon>
    </lineage>
</organism>
<reference evidence="1 2" key="1">
    <citation type="submission" date="2020-08" db="EMBL/GenBank/DDBJ databases">
        <title>Genomic Encyclopedia of Type Strains, Phase IV (KMG-IV): sequencing the most valuable type-strain genomes for metagenomic binning, comparative biology and taxonomic classification.</title>
        <authorList>
            <person name="Goeker M."/>
        </authorList>
    </citation>
    <scope>NUCLEOTIDE SEQUENCE [LARGE SCALE GENOMIC DNA]</scope>
    <source>
        <strain evidence="1 2">DSM 18233</strain>
    </source>
</reference>